<sequence>MLLLLLLLGCSTFDHKMSTIFAQTFDYKGLPADKSKTGGWIPATFILGIELCERLSTMGIAVNLVTYLTGQMHLPSSTSANIITDFMGTAFFLCLLGGFLADSYLGRYRTVMISAIIQTMGTILLVVSTKLPNLHPLPCINTETNKCKPASSFQMGVLYLSLYLIALGTGGLKSSVAGFGADQFDDSDEKEKATLACFFSRFFFFISTGSLLAVTVLVYIQDKVSRSLAYGICSFSMFIAICTFFCGTKRYRYKRSSGSPIAHIFQVIIVAAKKRKLNIPVNTDVLNENLSVVSRIYHTNQFRFLDKAAIIAEGDYVKNGILDSNPWNLCTVTRVEEVKVMIRLLPIWATTILFWTTYAQMLTFSVEQASTMRRSIGGFQIPAGSLSIFVVLAVLITLAVYDRVVIPFWKKWKGKPGLTNLQSIAVGLILSTLGMTAAAICEVKRRSVVKEAGETSVLPVSVFILIPQFLLVGAGEAFTYTGQLAFFTSKSPTGMKGLSTGLFLTTISLGFFTSSFLVLIVQKITSSFGGKGWIGENINKGRLDCFYGLLAFLSFVNFGMYLVSAKWFNAQMQESALLTDCEKISAEEKC</sequence>
<keyword evidence="7" id="KW-0732">Signal</keyword>
<evidence type="ECO:0000256" key="4">
    <source>
        <dbReference type="ARBA" id="ARBA00022989"/>
    </source>
</evidence>
<evidence type="ECO:0000313" key="8">
    <source>
        <dbReference type="EMBL" id="KAK9682671.1"/>
    </source>
</evidence>
<feature type="transmembrane region" description="Helical" evidence="6">
    <location>
        <begin position="421"/>
        <end position="440"/>
    </location>
</feature>
<feature type="transmembrane region" description="Helical" evidence="6">
    <location>
        <begin position="227"/>
        <end position="247"/>
    </location>
</feature>
<dbReference type="Proteomes" id="UP001443914">
    <property type="component" value="Unassembled WGS sequence"/>
</dbReference>
<evidence type="ECO:0000313" key="9">
    <source>
        <dbReference type="Proteomes" id="UP001443914"/>
    </source>
</evidence>
<dbReference type="EMBL" id="JBDFQZ010000010">
    <property type="protein sequence ID" value="KAK9682673.1"/>
    <property type="molecule type" value="Genomic_DNA"/>
</dbReference>
<evidence type="ECO:0000256" key="1">
    <source>
        <dbReference type="ARBA" id="ARBA00004141"/>
    </source>
</evidence>
<feature type="transmembrane region" description="Helical" evidence="6">
    <location>
        <begin position="460"/>
        <end position="480"/>
    </location>
</feature>
<dbReference type="EMBL" id="JBDFQZ010000010">
    <property type="protein sequence ID" value="KAK9682674.1"/>
    <property type="molecule type" value="Genomic_DNA"/>
</dbReference>
<reference evidence="8 9" key="1">
    <citation type="submission" date="2024-03" db="EMBL/GenBank/DDBJ databases">
        <title>WGS assembly of Saponaria officinalis var. Norfolk2.</title>
        <authorList>
            <person name="Jenkins J."/>
            <person name="Shu S."/>
            <person name="Grimwood J."/>
            <person name="Barry K."/>
            <person name="Goodstein D."/>
            <person name="Schmutz J."/>
            <person name="Leebens-Mack J."/>
            <person name="Osbourn A."/>
        </authorList>
    </citation>
    <scope>NUCLEOTIDE SEQUENCE [LARGE SCALE GENOMIC DNA]</scope>
    <source>
        <strain evidence="9">cv. Norfolk2</strain>
        <strain evidence="8">JIC</strain>
        <tissue evidence="8">Leaf</tissue>
    </source>
</reference>
<evidence type="ECO:0000256" key="6">
    <source>
        <dbReference type="SAM" id="Phobius"/>
    </source>
</evidence>
<organism evidence="8 9">
    <name type="scientific">Saponaria officinalis</name>
    <name type="common">Common soapwort</name>
    <name type="synonym">Lychnis saponaria</name>
    <dbReference type="NCBI Taxonomy" id="3572"/>
    <lineage>
        <taxon>Eukaryota</taxon>
        <taxon>Viridiplantae</taxon>
        <taxon>Streptophyta</taxon>
        <taxon>Embryophyta</taxon>
        <taxon>Tracheophyta</taxon>
        <taxon>Spermatophyta</taxon>
        <taxon>Magnoliopsida</taxon>
        <taxon>eudicotyledons</taxon>
        <taxon>Gunneridae</taxon>
        <taxon>Pentapetalae</taxon>
        <taxon>Caryophyllales</taxon>
        <taxon>Caryophyllaceae</taxon>
        <taxon>Caryophylleae</taxon>
        <taxon>Saponaria</taxon>
    </lineage>
</organism>
<keyword evidence="4 6" id="KW-1133">Transmembrane helix</keyword>
<dbReference type="PANTHER" id="PTHR11654">
    <property type="entry name" value="OLIGOPEPTIDE TRANSPORTER-RELATED"/>
    <property type="match status" value="1"/>
</dbReference>
<accession>A0AAW1HZA5</accession>
<comment type="subcellular location">
    <subcellularLocation>
        <location evidence="1">Membrane</location>
        <topology evidence="1">Multi-pass membrane protein</topology>
    </subcellularLocation>
</comment>
<dbReference type="EMBL" id="JBDFQZ010000010">
    <property type="protein sequence ID" value="KAK9682671.1"/>
    <property type="molecule type" value="Genomic_DNA"/>
</dbReference>
<dbReference type="InterPro" id="IPR018456">
    <property type="entry name" value="PTR2_symporter_CS"/>
</dbReference>
<dbReference type="EMBL" id="JBDFQZ010000010">
    <property type="protein sequence ID" value="KAK9682672.1"/>
    <property type="molecule type" value="Genomic_DNA"/>
</dbReference>
<gene>
    <name evidence="8" type="ORF">RND81_10G088400</name>
</gene>
<evidence type="ECO:0000256" key="2">
    <source>
        <dbReference type="ARBA" id="ARBA00005982"/>
    </source>
</evidence>
<feature type="transmembrane region" description="Helical" evidence="6">
    <location>
        <begin position="501"/>
        <end position="521"/>
    </location>
</feature>
<dbReference type="EMBL" id="JBDFQZ010000010">
    <property type="protein sequence ID" value="KAK9682668.1"/>
    <property type="molecule type" value="Genomic_DNA"/>
</dbReference>
<comment type="similarity">
    <text evidence="2">Belongs to the major facilitator superfamily. Proton-dependent oligopeptide transporter (POT/PTR) (TC 2.A.17) family.</text>
</comment>
<feature type="transmembrane region" description="Helical" evidence="6">
    <location>
        <begin position="546"/>
        <end position="563"/>
    </location>
</feature>
<dbReference type="PROSITE" id="PS01022">
    <property type="entry name" value="PTR2_1"/>
    <property type="match status" value="1"/>
</dbReference>
<keyword evidence="5 6" id="KW-0472">Membrane</keyword>
<dbReference type="Gene3D" id="1.20.1250.20">
    <property type="entry name" value="MFS general substrate transporter like domains"/>
    <property type="match status" value="1"/>
</dbReference>
<dbReference type="AlphaFoldDB" id="A0AAW1HZA5"/>
<feature type="transmembrane region" description="Helical" evidence="6">
    <location>
        <begin position="381"/>
        <end position="401"/>
    </location>
</feature>
<dbReference type="GO" id="GO:0006857">
    <property type="term" value="P:oligopeptide transport"/>
    <property type="evidence" value="ECO:0007669"/>
    <property type="project" value="InterPro"/>
</dbReference>
<evidence type="ECO:0000256" key="7">
    <source>
        <dbReference type="SAM" id="SignalP"/>
    </source>
</evidence>
<dbReference type="GO" id="GO:0016020">
    <property type="term" value="C:membrane"/>
    <property type="evidence" value="ECO:0007669"/>
    <property type="project" value="UniProtKB-SubCell"/>
</dbReference>
<keyword evidence="9" id="KW-1185">Reference proteome</keyword>
<feature type="transmembrane region" description="Helical" evidence="6">
    <location>
        <begin position="202"/>
        <end position="221"/>
    </location>
</feature>
<feature type="transmembrane region" description="Helical" evidence="6">
    <location>
        <begin position="158"/>
        <end position="181"/>
    </location>
</feature>
<dbReference type="InterPro" id="IPR000109">
    <property type="entry name" value="POT_fam"/>
</dbReference>
<feature type="transmembrane region" description="Helical" evidence="6">
    <location>
        <begin position="82"/>
        <end position="101"/>
    </location>
</feature>
<dbReference type="EMBL" id="JBDFQZ010000010">
    <property type="protein sequence ID" value="KAK9682669.1"/>
    <property type="molecule type" value="Genomic_DNA"/>
</dbReference>
<dbReference type="GO" id="GO:0022857">
    <property type="term" value="F:transmembrane transporter activity"/>
    <property type="evidence" value="ECO:0007669"/>
    <property type="project" value="InterPro"/>
</dbReference>
<comment type="caution">
    <text evidence="8">The sequence shown here is derived from an EMBL/GenBank/DDBJ whole genome shotgun (WGS) entry which is preliminary data.</text>
</comment>
<feature type="transmembrane region" description="Helical" evidence="6">
    <location>
        <begin position="108"/>
        <end position="127"/>
    </location>
</feature>
<feature type="signal peptide" evidence="7">
    <location>
        <begin position="1"/>
        <end position="22"/>
    </location>
</feature>
<proteinExistence type="inferred from homology"/>
<evidence type="ECO:0000256" key="3">
    <source>
        <dbReference type="ARBA" id="ARBA00022692"/>
    </source>
</evidence>
<feature type="chain" id="PRO_5044717800" evidence="7">
    <location>
        <begin position="23"/>
        <end position="590"/>
    </location>
</feature>
<name>A0AAW1HZA5_SAPOF</name>
<protein>
    <submittedName>
        <fullName evidence="8">Uncharacterized protein</fullName>
    </submittedName>
</protein>
<evidence type="ECO:0000256" key="5">
    <source>
        <dbReference type="ARBA" id="ARBA00023136"/>
    </source>
</evidence>
<dbReference type="EMBL" id="JBDFQZ010000010">
    <property type="protein sequence ID" value="KAK9682670.1"/>
    <property type="molecule type" value="Genomic_DNA"/>
</dbReference>
<dbReference type="Pfam" id="PF00854">
    <property type="entry name" value="PTR2"/>
    <property type="match status" value="1"/>
</dbReference>
<keyword evidence="3 6" id="KW-0812">Transmembrane</keyword>
<dbReference type="InterPro" id="IPR036259">
    <property type="entry name" value="MFS_trans_sf"/>
</dbReference>
<dbReference type="SUPFAM" id="SSF103473">
    <property type="entry name" value="MFS general substrate transporter"/>
    <property type="match status" value="1"/>
</dbReference>